<accession>A0ABV8Q0D3</accession>
<evidence type="ECO:0000256" key="1">
    <source>
        <dbReference type="SAM" id="MobiDB-lite"/>
    </source>
</evidence>
<reference evidence="3" key="1">
    <citation type="journal article" date="2019" name="Int. J. Syst. Evol. Microbiol.">
        <title>The Global Catalogue of Microorganisms (GCM) 10K type strain sequencing project: providing services to taxonomists for standard genome sequencing and annotation.</title>
        <authorList>
            <consortium name="The Broad Institute Genomics Platform"/>
            <consortium name="The Broad Institute Genome Sequencing Center for Infectious Disease"/>
            <person name="Wu L."/>
            <person name="Ma J."/>
        </authorList>
    </citation>
    <scope>NUCLEOTIDE SEQUENCE [LARGE SCALE GENOMIC DNA]</scope>
    <source>
        <strain evidence="3">CGMCC 1.10363</strain>
    </source>
</reference>
<dbReference type="Proteomes" id="UP001595900">
    <property type="component" value="Unassembled WGS sequence"/>
</dbReference>
<gene>
    <name evidence="2" type="ORF">ACFOYW_00525</name>
</gene>
<proteinExistence type="predicted"/>
<evidence type="ECO:0000313" key="2">
    <source>
        <dbReference type="EMBL" id="MFC4241840.1"/>
    </source>
</evidence>
<sequence length="56" mass="5965">MNVSPSDVHLPPTQPLDLTELNDRLIRDSTAPQPPTAPPRDRIHSTEDGGEGPGPA</sequence>
<evidence type="ECO:0000313" key="3">
    <source>
        <dbReference type="Proteomes" id="UP001595900"/>
    </source>
</evidence>
<feature type="region of interest" description="Disordered" evidence="1">
    <location>
        <begin position="1"/>
        <end position="56"/>
    </location>
</feature>
<protein>
    <submittedName>
        <fullName evidence="2">Uncharacterized protein</fullName>
    </submittedName>
</protein>
<dbReference type="RefSeq" id="WP_390226593.1">
    <property type="nucleotide sequence ID" value="NZ_JBHSCN010000002.1"/>
</dbReference>
<keyword evidence="3" id="KW-1185">Reference proteome</keyword>
<name>A0ABV8Q0D3_9MICO</name>
<organism evidence="2 3">
    <name type="scientific">Gryllotalpicola reticulitermitis</name>
    <dbReference type="NCBI Taxonomy" id="1184153"/>
    <lineage>
        <taxon>Bacteria</taxon>
        <taxon>Bacillati</taxon>
        <taxon>Actinomycetota</taxon>
        <taxon>Actinomycetes</taxon>
        <taxon>Micrococcales</taxon>
        <taxon>Microbacteriaceae</taxon>
        <taxon>Gryllotalpicola</taxon>
    </lineage>
</organism>
<comment type="caution">
    <text evidence="2">The sequence shown here is derived from an EMBL/GenBank/DDBJ whole genome shotgun (WGS) entry which is preliminary data.</text>
</comment>
<dbReference type="EMBL" id="JBHSCN010000002">
    <property type="protein sequence ID" value="MFC4241840.1"/>
    <property type="molecule type" value="Genomic_DNA"/>
</dbReference>